<dbReference type="OrthoDB" id="2188785at2"/>
<dbReference type="Gene3D" id="1.10.260.40">
    <property type="entry name" value="lambda repressor-like DNA-binding domains"/>
    <property type="match status" value="1"/>
</dbReference>
<sequence>MIITLRAARVNRNMTLLEASKYLKINKDTLTKYERDSSDIPYSLSKRMQELYEVPAENLFFGDVNTFVAHFKPLPEL</sequence>
<dbReference type="SMART" id="SM00530">
    <property type="entry name" value="HTH_XRE"/>
    <property type="match status" value="1"/>
</dbReference>
<reference evidence="2 3" key="1">
    <citation type="submission" date="2016-10" db="EMBL/GenBank/DDBJ databases">
        <authorList>
            <person name="de Groot N.N."/>
        </authorList>
    </citation>
    <scope>NUCLEOTIDE SEQUENCE [LARGE SCALE GENOMIC DNA]</scope>
    <source>
        <strain evidence="2 3">DSM 15827</strain>
    </source>
</reference>
<feature type="domain" description="HTH cro/C1-type" evidence="1">
    <location>
        <begin position="5"/>
        <end position="59"/>
    </location>
</feature>
<dbReference type="InterPro" id="IPR010982">
    <property type="entry name" value="Lambda_DNA-bd_dom_sf"/>
</dbReference>
<organism evidence="2 3">
    <name type="scientific">Granulicatella balaenopterae</name>
    <dbReference type="NCBI Taxonomy" id="137733"/>
    <lineage>
        <taxon>Bacteria</taxon>
        <taxon>Bacillati</taxon>
        <taxon>Bacillota</taxon>
        <taxon>Bacilli</taxon>
        <taxon>Lactobacillales</taxon>
        <taxon>Carnobacteriaceae</taxon>
        <taxon>Granulicatella</taxon>
    </lineage>
</organism>
<evidence type="ECO:0000313" key="3">
    <source>
        <dbReference type="Proteomes" id="UP000198556"/>
    </source>
</evidence>
<dbReference type="STRING" id="137733.SAMN05421767_11139"/>
<dbReference type="EMBL" id="FOGF01000011">
    <property type="protein sequence ID" value="SEQ93058.1"/>
    <property type="molecule type" value="Genomic_DNA"/>
</dbReference>
<protein>
    <submittedName>
        <fullName evidence="2">Helix-turn-helix domain-containing protein</fullName>
    </submittedName>
</protein>
<dbReference type="RefSeq" id="WP_089746392.1">
    <property type="nucleotide sequence ID" value="NZ_FOGF01000011.1"/>
</dbReference>
<dbReference type="SUPFAM" id="SSF47413">
    <property type="entry name" value="lambda repressor-like DNA-binding domains"/>
    <property type="match status" value="1"/>
</dbReference>
<accession>A0A1H9K244</accession>
<dbReference type="Pfam" id="PF01381">
    <property type="entry name" value="HTH_3"/>
    <property type="match status" value="1"/>
</dbReference>
<keyword evidence="3" id="KW-1185">Reference proteome</keyword>
<dbReference type="PROSITE" id="PS50943">
    <property type="entry name" value="HTH_CROC1"/>
    <property type="match status" value="1"/>
</dbReference>
<dbReference type="InterPro" id="IPR001387">
    <property type="entry name" value="Cro/C1-type_HTH"/>
</dbReference>
<gene>
    <name evidence="2" type="ORF">SAMN05421767_11139</name>
</gene>
<dbReference type="GO" id="GO:0003677">
    <property type="term" value="F:DNA binding"/>
    <property type="evidence" value="ECO:0007669"/>
    <property type="project" value="InterPro"/>
</dbReference>
<proteinExistence type="predicted"/>
<dbReference type="CDD" id="cd00093">
    <property type="entry name" value="HTH_XRE"/>
    <property type="match status" value="1"/>
</dbReference>
<evidence type="ECO:0000313" key="2">
    <source>
        <dbReference type="EMBL" id="SEQ93058.1"/>
    </source>
</evidence>
<evidence type="ECO:0000259" key="1">
    <source>
        <dbReference type="PROSITE" id="PS50943"/>
    </source>
</evidence>
<dbReference type="AlphaFoldDB" id="A0A1H9K244"/>
<dbReference type="Proteomes" id="UP000198556">
    <property type="component" value="Unassembled WGS sequence"/>
</dbReference>
<name>A0A1H9K244_9LACT</name>